<evidence type="ECO:0000256" key="1">
    <source>
        <dbReference type="SAM" id="MobiDB-lite"/>
    </source>
</evidence>
<dbReference type="Proteomes" id="UP001341840">
    <property type="component" value="Unassembled WGS sequence"/>
</dbReference>
<sequence length="289" mass="31941">MQKIGEVWGRVGEIEEEKEGHFSNFRVRIVSNPGPTIRALAIVMIGDDTFEIFVREVGETTTTNTVVNKESEQLDKGCKGLEVVCNEEEMGGDEKEMDDGEGNDQHLENTGKVVTAEEDDELKVGETQPVRSEEDEAIRNGSKDVSPIEIVDESTNLPSPTKTKTPTTEVANKADLEPDSSSLSAPPGFEKAIPIAAVDGDNGKQIERKSKKTKQNRGREVREEVEAGNWSSSEDEIECSEEETEEIWRVTRPLGAGTFVVVVQKVPYPLRTASGRFKRGVTWCNQNTE</sequence>
<protein>
    <submittedName>
        <fullName evidence="2">Uncharacterized protein</fullName>
    </submittedName>
</protein>
<feature type="compositionally biased region" description="Acidic residues" evidence="1">
    <location>
        <begin position="89"/>
        <end position="102"/>
    </location>
</feature>
<feature type="region of interest" description="Disordered" evidence="1">
    <location>
        <begin position="89"/>
        <end position="239"/>
    </location>
</feature>
<name>A0ABU6TS09_9FABA</name>
<evidence type="ECO:0000313" key="2">
    <source>
        <dbReference type="EMBL" id="MED6151182.1"/>
    </source>
</evidence>
<reference evidence="2 3" key="1">
    <citation type="journal article" date="2023" name="Plants (Basel)">
        <title>Bridging the Gap: Combining Genomics and Transcriptomics Approaches to Understand Stylosanthes scabra, an Orphan Legume from the Brazilian Caatinga.</title>
        <authorList>
            <person name="Ferreira-Neto J.R.C."/>
            <person name="da Silva M.D."/>
            <person name="Binneck E."/>
            <person name="de Melo N.F."/>
            <person name="da Silva R.H."/>
            <person name="de Melo A.L.T.M."/>
            <person name="Pandolfi V."/>
            <person name="Bustamante F.O."/>
            <person name="Brasileiro-Vidal A.C."/>
            <person name="Benko-Iseppon A.M."/>
        </authorList>
    </citation>
    <scope>NUCLEOTIDE SEQUENCE [LARGE SCALE GENOMIC DNA]</scope>
    <source>
        <tissue evidence="2">Leaves</tissue>
    </source>
</reference>
<evidence type="ECO:0000313" key="3">
    <source>
        <dbReference type="Proteomes" id="UP001341840"/>
    </source>
</evidence>
<gene>
    <name evidence="2" type="ORF">PIB30_079974</name>
</gene>
<accession>A0ABU6TS09</accession>
<organism evidence="2 3">
    <name type="scientific">Stylosanthes scabra</name>
    <dbReference type="NCBI Taxonomy" id="79078"/>
    <lineage>
        <taxon>Eukaryota</taxon>
        <taxon>Viridiplantae</taxon>
        <taxon>Streptophyta</taxon>
        <taxon>Embryophyta</taxon>
        <taxon>Tracheophyta</taxon>
        <taxon>Spermatophyta</taxon>
        <taxon>Magnoliopsida</taxon>
        <taxon>eudicotyledons</taxon>
        <taxon>Gunneridae</taxon>
        <taxon>Pentapetalae</taxon>
        <taxon>rosids</taxon>
        <taxon>fabids</taxon>
        <taxon>Fabales</taxon>
        <taxon>Fabaceae</taxon>
        <taxon>Papilionoideae</taxon>
        <taxon>50 kb inversion clade</taxon>
        <taxon>dalbergioids sensu lato</taxon>
        <taxon>Dalbergieae</taxon>
        <taxon>Pterocarpus clade</taxon>
        <taxon>Stylosanthes</taxon>
    </lineage>
</organism>
<keyword evidence="3" id="KW-1185">Reference proteome</keyword>
<proteinExistence type="predicted"/>
<comment type="caution">
    <text evidence="2">The sequence shown here is derived from an EMBL/GenBank/DDBJ whole genome shotgun (WGS) entry which is preliminary data.</text>
</comment>
<dbReference type="EMBL" id="JASCZI010091771">
    <property type="protein sequence ID" value="MED6151182.1"/>
    <property type="molecule type" value="Genomic_DNA"/>
</dbReference>